<dbReference type="PROSITE" id="PS51257">
    <property type="entry name" value="PROKAR_LIPOPROTEIN"/>
    <property type="match status" value="1"/>
</dbReference>
<dbReference type="PATRIC" id="fig|375.38.peg.205"/>
<evidence type="ECO:0000313" key="1">
    <source>
        <dbReference type="EMBL" id="KGT76964.1"/>
    </source>
</evidence>
<name>A0A0A3XUK0_BRAJP</name>
<gene>
    <name evidence="1" type="ORF">MA20_25785</name>
</gene>
<dbReference type="Proteomes" id="UP000030377">
    <property type="component" value="Unassembled WGS sequence"/>
</dbReference>
<protein>
    <submittedName>
        <fullName evidence="1">Uncharacterized protein</fullName>
    </submittedName>
</protein>
<reference evidence="1 2" key="1">
    <citation type="submission" date="2014-09" db="EMBL/GenBank/DDBJ databases">
        <title>Draft genome of Bradyrhizobium japonicum Is-34.</title>
        <authorList>
            <person name="Tsurumaru H."/>
            <person name="Yamakawa T."/>
            <person name="Hashimoto S."/>
            <person name="Okizaki K."/>
            <person name="Kanesaki Y."/>
            <person name="Yoshikawa H."/>
            <person name="Yajima S."/>
        </authorList>
    </citation>
    <scope>NUCLEOTIDE SEQUENCE [LARGE SCALE GENOMIC DNA]</scope>
    <source>
        <strain evidence="1 2">Is-34</strain>
    </source>
</reference>
<dbReference type="AlphaFoldDB" id="A0A0A3XUK0"/>
<dbReference type="EMBL" id="JRPN01000019">
    <property type="protein sequence ID" value="KGT76964.1"/>
    <property type="molecule type" value="Genomic_DNA"/>
</dbReference>
<evidence type="ECO:0000313" key="2">
    <source>
        <dbReference type="Proteomes" id="UP000030377"/>
    </source>
</evidence>
<sequence>MLTRRHLLAGFSLLACPTILRAASAVVVPEPSQKRITSPISVSHAGIDGAQIGRKELLEAHP</sequence>
<comment type="caution">
    <text evidence="1">The sequence shown here is derived from an EMBL/GenBank/DDBJ whole genome shotgun (WGS) entry which is preliminary data.</text>
</comment>
<organism evidence="1 2">
    <name type="scientific">Bradyrhizobium japonicum</name>
    <dbReference type="NCBI Taxonomy" id="375"/>
    <lineage>
        <taxon>Bacteria</taxon>
        <taxon>Pseudomonadati</taxon>
        <taxon>Pseudomonadota</taxon>
        <taxon>Alphaproteobacteria</taxon>
        <taxon>Hyphomicrobiales</taxon>
        <taxon>Nitrobacteraceae</taxon>
        <taxon>Bradyrhizobium</taxon>
    </lineage>
</organism>
<dbReference type="KEGG" id="bjp:RN69_40040"/>
<accession>A0A0A3XUK0</accession>
<proteinExistence type="predicted"/>